<keyword evidence="8" id="KW-1185">Reference proteome</keyword>
<dbReference type="InterPro" id="IPR013087">
    <property type="entry name" value="Znf_C2H2_type"/>
</dbReference>
<evidence type="ECO:0000259" key="6">
    <source>
        <dbReference type="PROSITE" id="PS50157"/>
    </source>
</evidence>
<protein>
    <recommendedName>
        <fullName evidence="6">C2H2-type domain-containing protein</fullName>
    </recommendedName>
</protein>
<evidence type="ECO:0000256" key="2">
    <source>
        <dbReference type="ARBA" id="ARBA00022737"/>
    </source>
</evidence>
<dbReference type="Gene3D" id="3.30.160.60">
    <property type="entry name" value="Classic Zinc Finger"/>
    <property type="match status" value="2"/>
</dbReference>
<gene>
    <name evidence="7" type="ORF">D9613_004328</name>
</gene>
<evidence type="ECO:0000313" key="8">
    <source>
        <dbReference type="Proteomes" id="UP000521872"/>
    </source>
</evidence>
<keyword evidence="3 5" id="KW-0863">Zinc-finger</keyword>
<proteinExistence type="predicted"/>
<dbReference type="GO" id="GO:0008270">
    <property type="term" value="F:zinc ion binding"/>
    <property type="evidence" value="ECO:0007669"/>
    <property type="project" value="UniProtKB-KW"/>
</dbReference>
<dbReference type="InterPro" id="IPR036236">
    <property type="entry name" value="Znf_C2H2_sf"/>
</dbReference>
<dbReference type="PROSITE" id="PS50157">
    <property type="entry name" value="ZINC_FINGER_C2H2_2"/>
    <property type="match status" value="1"/>
</dbReference>
<dbReference type="EMBL" id="JAACJL010000057">
    <property type="protein sequence ID" value="KAF4612010.1"/>
    <property type="molecule type" value="Genomic_DNA"/>
</dbReference>
<evidence type="ECO:0000256" key="4">
    <source>
        <dbReference type="ARBA" id="ARBA00022833"/>
    </source>
</evidence>
<evidence type="ECO:0000256" key="1">
    <source>
        <dbReference type="ARBA" id="ARBA00022723"/>
    </source>
</evidence>
<comment type="caution">
    <text evidence="7">The sequence shown here is derived from an EMBL/GenBank/DDBJ whole genome shotgun (WGS) entry which is preliminary data.</text>
</comment>
<dbReference type="AlphaFoldDB" id="A0A8H4QJR4"/>
<evidence type="ECO:0000256" key="3">
    <source>
        <dbReference type="ARBA" id="ARBA00022771"/>
    </source>
</evidence>
<dbReference type="PANTHER" id="PTHR24379">
    <property type="entry name" value="KRAB AND ZINC FINGER DOMAIN-CONTAINING"/>
    <property type="match status" value="1"/>
</dbReference>
<dbReference type="SUPFAM" id="SSF57667">
    <property type="entry name" value="beta-beta-alpha zinc fingers"/>
    <property type="match status" value="1"/>
</dbReference>
<dbReference type="Proteomes" id="UP000521872">
    <property type="component" value="Unassembled WGS sequence"/>
</dbReference>
<keyword evidence="2" id="KW-0677">Repeat</keyword>
<name>A0A8H4QJR4_9AGAR</name>
<feature type="domain" description="C2H2-type" evidence="6">
    <location>
        <begin position="160"/>
        <end position="189"/>
    </location>
</feature>
<keyword evidence="1" id="KW-0479">Metal-binding</keyword>
<evidence type="ECO:0000256" key="5">
    <source>
        <dbReference type="PROSITE-ProRule" id="PRU00042"/>
    </source>
</evidence>
<keyword evidence="4" id="KW-0862">Zinc</keyword>
<organism evidence="7 8">
    <name type="scientific">Agrocybe pediades</name>
    <dbReference type="NCBI Taxonomy" id="84607"/>
    <lineage>
        <taxon>Eukaryota</taxon>
        <taxon>Fungi</taxon>
        <taxon>Dikarya</taxon>
        <taxon>Basidiomycota</taxon>
        <taxon>Agaricomycotina</taxon>
        <taxon>Agaricomycetes</taxon>
        <taxon>Agaricomycetidae</taxon>
        <taxon>Agaricales</taxon>
        <taxon>Agaricineae</taxon>
        <taxon>Strophariaceae</taxon>
        <taxon>Agrocybe</taxon>
    </lineage>
</organism>
<dbReference type="PANTHER" id="PTHR24379:SF121">
    <property type="entry name" value="C2H2-TYPE DOMAIN-CONTAINING PROTEIN"/>
    <property type="match status" value="1"/>
</dbReference>
<dbReference type="Pfam" id="PF12874">
    <property type="entry name" value="zf-met"/>
    <property type="match status" value="2"/>
</dbReference>
<reference evidence="7 8" key="1">
    <citation type="submission" date="2019-12" db="EMBL/GenBank/DDBJ databases">
        <authorList>
            <person name="Floudas D."/>
            <person name="Bentzer J."/>
            <person name="Ahren D."/>
            <person name="Johansson T."/>
            <person name="Persson P."/>
            <person name="Tunlid A."/>
        </authorList>
    </citation>
    <scope>NUCLEOTIDE SEQUENCE [LARGE SCALE GENOMIC DNA]</scope>
    <source>
        <strain evidence="7 8">CBS 102.39</strain>
    </source>
</reference>
<evidence type="ECO:0000313" key="7">
    <source>
        <dbReference type="EMBL" id="KAF4612010.1"/>
    </source>
</evidence>
<dbReference type="SMART" id="SM00355">
    <property type="entry name" value="ZnF_C2H2"/>
    <property type="match status" value="6"/>
</dbReference>
<dbReference type="PROSITE" id="PS00028">
    <property type="entry name" value="ZINC_FINGER_C2H2_1"/>
    <property type="match status" value="1"/>
</dbReference>
<sequence>MPYHYDDSDSDDYAHCCKQCGMKYRSQEGLRQHCIESPDHYYCEDCNKLCRSKYGLHDHYRQSPKHHWCVPCKHNFDSAQNLKMHTECQHGPRDVECVSDQCDRKFVNRSAMIKHLENGICSSGINRSDVHKCVRRTDDEELIMKEPISVAYDSWNGRAFECPLCDKEFDDVKPLASHLISRKHQDKIRLYTCPDCDSRFGLFSAFVEHVDSNKCNALSSYSLGNAIETVLEQLAGDFSEY</sequence>
<accession>A0A8H4QJR4</accession>